<dbReference type="InterPro" id="IPR036890">
    <property type="entry name" value="HATPase_C_sf"/>
</dbReference>
<dbReference type="AlphaFoldDB" id="A0A364NN88"/>
<evidence type="ECO:0000256" key="4">
    <source>
        <dbReference type="SAM" id="Phobius"/>
    </source>
</evidence>
<evidence type="ECO:0000313" key="6">
    <source>
        <dbReference type="EMBL" id="RAU18556.1"/>
    </source>
</evidence>
<evidence type="ECO:0000256" key="1">
    <source>
        <dbReference type="ARBA" id="ARBA00000085"/>
    </source>
</evidence>
<dbReference type="CDD" id="cd00082">
    <property type="entry name" value="HisKA"/>
    <property type="match status" value="1"/>
</dbReference>
<evidence type="ECO:0000256" key="2">
    <source>
        <dbReference type="ARBA" id="ARBA00012438"/>
    </source>
</evidence>
<feature type="transmembrane region" description="Helical" evidence="4">
    <location>
        <begin position="12"/>
        <end position="34"/>
    </location>
</feature>
<dbReference type="Gene3D" id="3.30.565.10">
    <property type="entry name" value="Histidine kinase-like ATPase, C-terminal domain"/>
    <property type="match status" value="1"/>
</dbReference>
<comment type="catalytic activity">
    <reaction evidence="1">
        <text>ATP + protein L-histidine = ADP + protein N-phospho-L-histidine.</text>
        <dbReference type="EC" id="2.7.13.3"/>
    </reaction>
</comment>
<dbReference type="InterPro" id="IPR003661">
    <property type="entry name" value="HisK_dim/P_dom"/>
</dbReference>
<dbReference type="SMART" id="SM00387">
    <property type="entry name" value="HATPase_c"/>
    <property type="match status" value="1"/>
</dbReference>
<evidence type="ECO:0000259" key="5">
    <source>
        <dbReference type="PROSITE" id="PS50109"/>
    </source>
</evidence>
<proteinExistence type="predicted"/>
<sequence>MMLPLTGQMIKFRVLVWVAVFIISSLGLLIFFALDQSQRNANKVIKMAELSIGGHVNDQLQATAQALNEEIKTLLQQGFEPPLVVSSILASASGWEFPMQRRDARDMLRSVLAAHSNVESIYVHFEPNAFDGLDSFYRLDPQTSSQQGTFELYWVREDDGIVFVPTPDPSIKYDSTIDRYGLRKAEWYLCPFETQQPCVTDPYYWETVPGIPVLMVSLTFPIIKDEQFIGIAGADINVSTLQKKLLVLSSPIFDGDAQVTLLTQNNRIIASNYFDTSLGEFIDVIGEGLFTDLEKEPNSNEFIILNMPLFFANVHWTLVIKVPSENVYGSVVELIDRIHDNHLNTQIKLVIAAVIIMIVSLLIGVSFVRSRENITQQLNDTLVTLKKTQEELIQSEKLASLGELVAGVAHELNTPIGNAVMAASTLKSDVKTFNQDIEQGLKRSSLNQFVSNADEASLIILRNLEKASALITGFKQVAVDQTSMNKRQFCITEVLDEVMLMLNPTLKRSIHHVEIDIIDKVVMNSYPGPLGQVLINLVQNALVHAFDETPGVIKIRIEESKIHPGMINILVNDNGKGISDNHLKRIFDPFFTTNMGGGGTGLGLSVVHNSVVGILAGKIDVTSQRQQGSTFTISIPIKVV</sequence>
<dbReference type="PRINTS" id="PR00344">
    <property type="entry name" value="BCTRLSENSOR"/>
</dbReference>
<dbReference type="OrthoDB" id="1931120at2"/>
<dbReference type="Pfam" id="PF02518">
    <property type="entry name" value="HATPase_c"/>
    <property type="match status" value="1"/>
</dbReference>
<name>A0A364NN88_9GAMM</name>
<dbReference type="CDD" id="cd12913">
    <property type="entry name" value="PDC1_MCP_like"/>
    <property type="match status" value="1"/>
</dbReference>
<dbReference type="InterPro" id="IPR003594">
    <property type="entry name" value="HATPase_dom"/>
</dbReference>
<accession>A0A364NN88</accession>
<organism evidence="6 7">
    <name type="scientific">Nitrincola tibetensis</name>
    <dbReference type="NCBI Taxonomy" id="2219697"/>
    <lineage>
        <taxon>Bacteria</taxon>
        <taxon>Pseudomonadati</taxon>
        <taxon>Pseudomonadota</taxon>
        <taxon>Gammaproteobacteria</taxon>
        <taxon>Oceanospirillales</taxon>
        <taxon>Oceanospirillaceae</taxon>
        <taxon>Nitrincola</taxon>
    </lineage>
</organism>
<dbReference type="InterPro" id="IPR005467">
    <property type="entry name" value="His_kinase_dom"/>
</dbReference>
<dbReference type="EMBL" id="QKRX01000004">
    <property type="protein sequence ID" value="RAU18556.1"/>
    <property type="molecule type" value="Genomic_DNA"/>
</dbReference>
<dbReference type="Gene3D" id="3.30.450.20">
    <property type="entry name" value="PAS domain"/>
    <property type="match status" value="1"/>
</dbReference>
<dbReference type="GO" id="GO:0000155">
    <property type="term" value="F:phosphorelay sensor kinase activity"/>
    <property type="evidence" value="ECO:0007669"/>
    <property type="project" value="InterPro"/>
</dbReference>
<reference evidence="6 7" key="1">
    <citation type="submission" date="2018-06" db="EMBL/GenBank/DDBJ databases">
        <title>Nitrincola tibetense sp. nov., isolated from Lake XuguoCo on Tibetan Plateau.</title>
        <authorList>
            <person name="Xing P."/>
        </authorList>
    </citation>
    <scope>NUCLEOTIDE SEQUENCE [LARGE SCALE GENOMIC DNA]</scope>
    <source>
        <strain evidence="7">xg18</strain>
    </source>
</reference>
<dbReference type="SUPFAM" id="SSF47384">
    <property type="entry name" value="Homodimeric domain of signal transducing histidine kinase"/>
    <property type="match status" value="1"/>
</dbReference>
<keyword evidence="3" id="KW-0597">Phosphoprotein</keyword>
<protein>
    <recommendedName>
        <fullName evidence="2">histidine kinase</fullName>
        <ecNumber evidence="2">2.7.13.3</ecNumber>
    </recommendedName>
</protein>
<evidence type="ECO:0000313" key="7">
    <source>
        <dbReference type="Proteomes" id="UP000250744"/>
    </source>
</evidence>
<feature type="transmembrane region" description="Helical" evidence="4">
    <location>
        <begin position="349"/>
        <end position="368"/>
    </location>
</feature>
<dbReference type="PROSITE" id="PS50109">
    <property type="entry name" value="HIS_KIN"/>
    <property type="match status" value="1"/>
</dbReference>
<dbReference type="EC" id="2.7.13.3" evidence="2"/>
<dbReference type="InterPro" id="IPR004358">
    <property type="entry name" value="Sig_transdc_His_kin-like_C"/>
</dbReference>
<keyword evidence="4" id="KW-0812">Transmembrane</keyword>
<keyword evidence="7" id="KW-1185">Reference proteome</keyword>
<dbReference type="InterPro" id="IPR036097">
    <property type="entry name" value="HisK_dim/P_sf"/>
</dbReference>
<dbReference type="SMART" id="SM00388">
    <property type="entry name" value="HisKA"/>
    <property type="match status" value="1"/>
</dbReference>
<keyword evidence="4" id="KW-1133">Transmembrane helix</keyword>
<evidence type="ECO:0000256" key="3">
    <source>
        <dbReference type="ARBA" id="ARBA00022553"/>
    </source>
</evidence>
<comment type="caution">
    <text evidence="6">The sequence shown here is derived from an EMBL/GenBank/DDBJ whole genome shotgun (WGS) entry which is preliminary data.</text>
</comment>
<dbReference type="Gene3D" id="1.10.287.130">
    <property type="match status" value="1"/>
</dbReference>
<dbReference type="PANTHER" id="PTHR43065">
    <property type="entry name" value="SENSOR HISTIDINE KINASE"/>
    <property type="match status" value="1"/>
</dbReference>
<dbReference type="Proteomes" id="UP000250744">
    <property type="component" value="Unassembled WGS sequence"/>
</dbReference>
<feature type="domain" description="Histidine kinase" evidence="5">
    <location>
        <begin position="407"/>
        <end position="639"/>
    </location>
</feature>
<dbReference type="Pfam" id="PF22673">
    <property type="entry name" value="MCP-like_PDC_1"/>
    <property type="match status" value="1"/>
</dbReference>
<dbReference type="SUPFAM" id="SSF55874">
    <property type="entry name" value="ATPase domain of HSP90 chaperone/DNA topoisomerase II/histidine kinase"/>
    <property type="match status" value="1"/>
</dbReference>
<dbReference type="RefSeq" id="WP_112158661.1">
    <property type="nucleotide sequence ID" value="NZ_QKRX01000004.1"/>
</dbReference>
<gene>
    <name evidence="6" type="ORF">DN062_07215</name>
</gene>
<keyword evidence="4" id="KW-0472">Membrane</keyword>